<dbReference type="InterPro" id="IPR018211">
    <property type="entry name" value="ADH_Fe_CS"/>
</dbReference>
<keyword evidence="8" id="KW-1185">Reference proteome</keyword>
<dbReference type="Gene3D" id="3.40.50.1970">
    <property type="match status" value="1"/>
</dbReference>
<dbReference type="InterPro" id="IPR056798">
    <property type="entry name" value="ADH_Fe_C"/>
</dbReference>
<evidence type="ECO:0000313" key="7">
    <source>
        <dbReference type="EMBL" id="PJJ41051.1"/>
    </source>
</evidence>
<dbReference type="AlphaFoldDB" id="A0A2M9A5Q9"/>
<dbReference type="InterPro" id="IPR035873">
    <property type="entry name" value="PhpC"/>
</dbReference>
<reference evidence="7 8" key="1">
    <citation type="submission" date="2017-11" db="EMBL/GenBank/DDBJ databases">
        <title>Animal gut microbial communities from fecal samples from Wisconsin, USA.</title>
        <authorList>
            <person name="Neumann A."/>
        </authorList>
    </citation>
    <scope>NUCLEOTIDE SEQUENCE [LARGE SCALE GENOMIC DNA]</scope>
    <source>
        <strain evidence="7 8">UWS3</strain>
    </source>
</reference>
<name>A0A2M9A5Q9_9BACT</name>
<organism evidence="7 8">
    <name type="scientific">Hallerella succinigenes</name>
    <dbReference type="NCBI Taxonomy" id="1896222"/>
    <lineage>
        <taxon>Bacteria</taxon>
        <taxon>Pseudomonadati</taxon>
        <taxon>Fibrobacterota</taxon>
        <taxon>Fibrobacteria</taxon>
        <taxon>Fibrobacterales</taxon>
        <taxon>Fibrobacteraceae</taxon>
        <taxon>Hallerella</taxon>
    </lineage>
</organism>
<evidence type="ECO:0000256" key="4">
    <source>
        <dbReference type="ARBA" id="ARBA00023027"/>
    </source>
</evidence>
<sequence>MNYFYNSVRVYQGRGCLSELPEACKEALQNEMDSGILLLVWDKSVLEQKGFQKLMEEFPNVVVEECSVSNPEIEDLFAIYQKTLRFHIELVIAVGGGSILDLGKSLCMIRDEEIASVEDLRKRIAEKNYKKGALRWIGVPTTSGTGSEVTCWATIWDTENLKKFSIETTDNYAYAAFADSKLTEKLPTKLAVSSALDAVCHAVESYWAKSTNDISKIYALDAIRAVFTALPAVIEKRNLKIAAEILSRGSLLAGLAFSNTHTTACHSISYPLTMLYHIPHGVAVALLLGGVFKLNEPMISNLPRLLESFGVESIDEIQPLIEKYLSAAGFETRLSKWGATDASLKEAAEKSMTRGRADNNPIPLTTENVLQILNRIKE</sequence>
<dbReference type="Pfam" id="PF25137">
    <property type="entry name" value="ADH_Fe_C"/>
    <property type="match status" value="1"/>
</dbReference>
<gene>
    <name evidence="7" type="ORF">BGX16_1006</name>
</gene>
<evidence type="ECO:0000256" key="2">
    <source>
        <dbReference type="ARBA" id="ARBA00007358"/>
    </source>
</evidence>
<feature type="domain" description="Fe-containing alcohol dehydrogenase-like C-terminal" evidence="6">
    <location>
        <begin position="192"/>
        <end position="375"/>
    </location>
</feature>
<comment type="similarity">
    <text evidence="2">Belongs to the iron-containing alcohol dehydrogenase family.</text>
</comment>
<dbReference type="PANTHER" id="PTHR11496">
    <property type="entry name" value="ALCOHOL DEHYDROGENASE"/>
    <property type="match status" value="1"/>
</dbReference>
<evidence type="ECO:0000259" key="6">
    <source>
        <dbReference type="Pfam" id="PF25137"/>
    </source>
</evidence>
<dbReference type="PROSITE" id="PS00913">
    <property type="entry name" value="ADH_IRON_1"/>
    <property type="match status" value="1"/>
</dbReference>
<comment type="caution">
    <text evidence="7">The sequence shown here is derived from an EMBL/GenBank/DDBJ whole genome shotgun (WGS) entry which is preliminary data.</text>
</comment>
<dbReference type="CDD" id="cd08182">
    <property type="entry name" value="HEPD"/>
    <property type="match status" value="1"/>
</dbReference>
<dbReference type="GO" id="GO:0046872">
    <property type="term" value="F:metal ion binding"/>
    <property type="evidence" value="ECO:0007669"/>
    <property type="project" value="InterPro"/>
</dbReference>
<dbReference type="PANTHER" id="PTHR11496:SF102">
    <property type="entry name" value="ALCOHOL DEHYDROGENASE 4"/>
    <property type="match status" value="1"/>
</dbReference>
<dbReference type="EMBL" id="PGEX01000001">
    <property type="protein sequence ID" value="PJJ41051.1"/>
    <property type="molecule type" value="Genomic_DNA"/>
</dbReference>
<dbReference type="SUPFAM" id="SSF56796">
    <property type="entry name" value="Dehydroquinate synthase-like"/>
    <property type="match status" value="1"/>
</dbReference>
<proteinExistence type="inferred from homology"/>
<dbReference type="InterPro" id="IPR039697">
    <property type="entry name" value="Alcohol_dehydrogenase_Fe"/>
</dbReference>
<dbReference type="Gene3D" id="1.20.1090.10">
    <property type="entry name" value="Dehydroquinate synthase-like - alpha domain"/>
    <property type="match status" value="1"/>
</dbReference>
<keyword evidence="3" id="KW-0560">Oxidoreductase</keyword>
<dbReference type="RefSeq" id="WP_100425063.1">
    <property type="nucleotide sequence ID" value="NZ_PGEX01000001.1"/>
</dbReference>
<evidence type="ECO:0000256" key="1">
    <source>
        <dbReference type="ARBA" id="ARBA00001962"/>
    </source>
</evidence>
<comment type="cofactor">
    <cofactor evidence="1">
        <name>Fe cation</name>
        <dbReference type="ChEBI" id="CHEBI:24875"/>
    </cofactor>
</comment>
<dbReference type="InterPro" id="IPR001670">
    <property type="entry name" value="ADH_Fe/GldA"/>
</dbReference>
<accession>A0A2M9A5Q9</accession>
<dbReference type="GO" id="GO:0017000">
    <property type="term" value="P:antibiotic biosynthetic process"/>
    <property type="evidence" value="ECO:0007669"/>
    <property type="project" value="InterPro"/>
</dbReference>
<dbReference type="GO" id="GO:0004022">
    <property type="term" value="F:alcohol dehydrogenase (NAD+) activity"/>
    <property type="evidence" value="ECO:0007669"/>
    <property type="project" value="TreeGrafter"/>
</dbReference>
<feature type="domain" description="Alcohol dehydrogenase iron-type/glycerol dehydrogenase GldA" evidence="5">
    <location>
        <begin position="9"/>
        <end position="179"/>
    </location>
</feature>
<keyword evidence="4" id="KW-0520">NAD</keyword>
<dbReference type="Proteomes" id="UP000231134">
    <property type="component" value="Unassembled WGS sequence"/>
</dbReference>
<dbReference type="Pfam" id="PF00465">
    <property type="entry name" value="Fe-ADH"/>
    <property type="match status" value="1"/>
</dbReference>
<protein>
    <submittedName>
        <fullName evidence="7">Alcohol dehydrogenase class IV</fullName>
    </submittedName>
</protein>
<evidence type="ECO:0000313" key="8">
    <source>
        <dbReference type="Proteomes" id="UP000231134"/>
    </source>
</evidence>
<evidence type="ECO:0000259" key="5">
    <source>
        <dbReference type="Pfam" id="PF00465"/>
    </source>
</evidence>
<evidence type="ECO:0000256" key="3">
    <source>
        <dbReference type="ARBA" id="ARBA00023002"/>
    </source>
</evidence>
<dbReference type="OrthoDB" id="9815791at2"/>